<dbReference type="GO" id="GO:0005886">
    <property type="term" value="C:plasma membrane"/>
    <property type="evidence" value="ECO:0007669"/>
    <property type="project" value="UniProtKB-SubCell"/>
</dbReference>
<dbReference type="InterPro" id="IPR035906">
    <property type="entry name" value="MetI-like_sf"/>
</dbReference>
<evidence type="ECO:0000259" key="9">
    <source>
        <dbReference type="PROSITE" id="PS50928"/>
    </source>
</evidence>
<feature type="transmembrane region" description="Helical" evidence="8">
    <location>
        <begin position="233"/>
        <end position="254"/>
    </location>
</feature>
<name>A0A9W6JYC5_9HYPH</name>
<dbReference type="PANTHER" id="PTHR42929:SF5">
    <property type="entry name" value="ABC TRANSPORTER PERMEASE PROTEIN"/>
    <property type="match status" value="1"/>
</dbReference>
<feature type="transmembrane region" description="Helical" evidence="8">
    <location>
        <begin position="51"/>
        <end position="74"/>
    </location>
</feature>
<dbReference type="Pfam" id="PF00528">
    <property type="entry name" value="BPD_transp_1"/>
    <property type="match status" value="1"/>
</dbReference>
<feature type="transmembrane region" description="Helical" evidence="8">
    <location>
        <begin position="135"/>
        <end position="156"/>
    </location>
</feature>
<reference evidence="10" key="2">
    <citation type="submission" date="2023-01" db="EMBL/GenBank/DDBJ databases">
        <authorList>
            <person name="Sun Q."/>
            <person name="Evtushenko L."/>
        </authorList>
    </citation>
    <scope>NUCLEOTIDE SEQUENCE</scope>
    <source>
        <strain evidence="10">VKM B-2789</strain>
    </source>
</reference>
<sequence length="268" mass="28928">MLLAAPLTLLALFFLLPLLTVFGQSFAAPDGPLGTYARVAGDSALRYSLIYTFQTAAIVTLAALVLSYPVAFLISRAQGRWLVIGMVLVLVPFWTSAVIRSYAWLVLLQRRGVVNEIMLALGLIDRPLRLANTDLGTHVAMVQIMLPFMILPLLSAMRGIDPSMLRAAAILGANPWRQFVNVYLPLSTPGVGAGCVLVFISTLGFYITPALLGGSSPMIAVAIEQQVSRLLDWPLASALATVLLVLTCALFMLYERLNRRLAGAGEGR</sequence>
<keyword evidence="4" id="KW-1003">Cell membrane</keyword>
<gene>
    <name evidence="10" type="ORF">GCM10017653_42010</name>
</gene>
<evidence type="ECO:0000256" key="3">
    <source>
        <dbReference type="ARBA" id="ARBA00022448"/>
    </source>
</evidence>
<keyword evidence="3 8" id="KW-0813">Transport</keyword>
<dbReference type="InterPro" id="IPR000515">
    <property type="entry name" value="MetI-like"/>
</dbReference>
<keyword evidence="7 8" id="KW-0472">Membrane</keyword>
<dbReference type="SUPFAM" id="SSF161098">
    <property type="entry name" value="MetI-like"/>
    <property type="match status" value="1"/>
</dbReference>
<evidence type="ECO:0000256" key="1">
    <source>
        <dbReference type="ARBA" id="ARBA00004651"/>
    </source>
</evidence>
<feature type="domain" description="ABC transmembrane type-1" evidence="9">
    <location>
        <begin position="49"/>
        <end position="254"/>
    </location>
</feature>
<comment type="similarity">
    <text evidence="2">Belongs to the binding-protein-dependent transport system permease family. CysTW subfamily.</text>
</comment>
<dbReference type="GO" id="GO:0055085">
    <property type="term" value="P:transmembrane transport"/>
    <property type="evidence" value="ECO:0007669"/>
    <property type="project" value="InterPro"/>
</dbReference>
<dbReference type="AlphaFoldDB" id="A0A9W6JYC5"/>
<comment type="caution">
    <text evidence="10">The sequence shown here is derived from an EMBL/GenBank/DDBJ whole genome shotgun (WGS) entry which is preliminary data.</text>
</comment>
<dbReference type="PANTHER" id="PTHR42929">
    <property type="entry name" value="INNER MEMBRANE ABC TRANSPORTER PERMEASE PROTEIN YDCU-RELATED-RELATED"/>
    <property type="match status" value="1"/>
</dbReference>
<dbReference type="Gene3D" id="1.10.3720.10">
    <property type="entry name" value="MetI-like"/>
    <property type="match status" value="1"/>
</dbReference>
<keyword evidence="5 8" id="KW-0812">Transmembrane</keyword>
<feature type="transmembrane region" description="Helical" evidence="8">
    <location>
        <begin position="191"/>
        <end position="213"/>
    </location>
</feature>
<evidence type="ECO:0000256" key="2">
    <source>
        <dbReference type="ARBA" id="ARBA00007069"/>
    </source>
</evidence>
<dbReference type="PROSITE" id="PS50928">
    <property type="entry name" value="ABC_TM1"/>
    <property type="match status" value="1"/>
</dbReference>
<feature type="transmembrane region" description="Helical" evidence="8">
    <location>
        <begin position="81"/>
        <end position="103"/>
    </location>
</feature>
<proteinExistence type="inferred from homology"/>
<dbReference type="RefSeq" id="WP_213360343.1">
    <property type="nucleotide sequence ID" value="NZ_BSFM01000017.1"/>
</dbReference>
<dbReference type="CDD" id="cd06261">
    <property type="entry name" value="TM_PBP2"/>
    <property type="match status" value="1"/>
</dbReference>
<protein>
    <submittedName>
        <fullName evidence="10">ABC transporter permease</fullName>
    </submittedName>
</protein>
<evidence type="ECO:0000256" key="8">
    <source>
        <dbReference type="RuleBase" id="RU363032"/>
    </source>
</evidence>
<keyword evidence="11" id="KW-1185">Reference proteome</keyword>
<keyword evidence="6 8" id="KW-1133">Transmembrane helix</keyword>
<dbReference type="EMBL" id="BSFM01000017">
    <property type="protein sequence ID" value="GLK86131.1"/>
    <property type="molecule type" value="Genomic_DNA"/>
</dbReference>
<organism evidence="10 11">
    <name type="scientific">Ancylobacter defluvii</name>
    <dbReference type="NCBI Taxonomy" id="1282440"/>
    <lineage>
        <taxon>Bacteria</taxon>
        <taxon>Pseudomonadati</taxon>
        <taxon>Pseudomonadota</taxon>
        <taxon>Alphaproteobacteria</taxon>
        <taxon>Hyphomicrobiales</taxon>
        <taxon>Xanthobacteraceae</taxon>
        <taxon>Ancylobacter</taxon>
    </lineage>
</organism>
<evidence type="ECO:0000256" key="7">
    <source>
        <dbReference type="ARBA" id="ARBA00023136"/>
    </source>
</evidence>
<evidence type="ECO:0000313" key="11">
    <source>
        <dbReference type="Proteomes" id="UP001143330"/>
    </source>
</evidence>
<evidence type="ECO:0000256" key="6">
    <source>
        <dbReference type="ARBA" id="ARBA00022989"/>
    </source>
</evidence>
<dbReference type="Proteomes" id="UP001143330">
    <property type="component" value="Unassembled WGS sequence"/>
</dbReference>
<evidence type="ECO:0000313" key="10">
    <source>
        <dbReference type="EMBL" id="GLK86131.1"/>
    </source>
</evidence>
<comment type="subcellular location">
    <subcellularLocation>
        <location evidence="1 8">Cell membrane</location>
        <topology evidence="1 8">Multi-pass membrane protein</topology>
    </subcellularLocation>
</comment>
<reference evidence="10" key="1">
    <citation type="journal article" date="2014" name="Int. J. Syst. Evol. Microbiol.">
        <title>Complete genome sequence of Corynebacterium casei LMG S-19264T (=DSM 44701T), isolated from a smear-ripened cheese.</title>
        <authorList>
            <consortium name="US DOE Joint Genome Institute (JGI-PGF)"/>
            <person name="Walter F."/>
            <person name="Albersmeier A."/>
            <person name="Kalinowski J."/>
            <person name="Ruckert C."/>
        </authorList>
    </citation>
    <scope>NUCLEOTIDE SEQUENCE</scope>
    <source>
        <strain evidence="10">VKM B-2789</strain>
    </source>
</reference>
<evidence type="ECO:0000256" key="5">
    <source>
        <dbReference type="ARBA" id="ARBA00022692"/>
    </source>
</evidence>
<accession>A0A9W6JYC5</accession>
<evidence type="ECO:0000256" key="4">
    <source>
        <dbReference type="ARBA" id="ARBA00022475"/>
    </source>
</evidence>